<dbReference type="AlphaFoldDB" id="A0A451ATA4"/>
<dbReference type="EMBL" id="CAADGD010000012">
    <property type="protein sequence ID" value="VFK69253.1"/>
    <property type="molecule type" value="Genomic_DNA"/>
</dbReference>
<organism evidence="1">
    <name type="scientific">Candidatus Kentrum sp. UNK</name>
    <dbReference type="NCBI Taxonomy" id="2126344"/>
    <lineage>
        <taxon>Bacteria</taxon>
        <taxon>Pseudomonadati</taxon>
        <taxon>Pseudomonadota</taxon>
        <taxon>Gammaproteobacteria</taxon>
        <taxon>Candidatus Kentrum</taxon>
    </lineage>
</organism>
<sequence>MNVWIGISDKSIHAGDYDAIRAIYGKANMIMTPILEEKYRVQRRLAEQSGYDVRKHFELSHKMAVEAAAKYGLTLKYGRREGGEHEITTFSYENGASAIFGPGGCSGCGAEGDCGVG</sequence>
<protein>
    <submittedName>
        <fullName evidence="1">Uncharacterized protein</fullName>
    </submittedName>
</protein>
<proteinExistence type="predicted"/>
<accession>A0A451ATA4</accession>
<reference evidence="1" key="1">
    <citation type="submission" date="2019-02" db="EMBL/GenBank/DDBJ databases">
        <authorList>
            <person name="Gruber-Vodicka R. H."/>
            <person name="Seah K. B. B."/>
        </authorList>
    </citation>
    <scope>NUCLEOTIDE SEQUENCE</scope>
    <source>
        <strain evidence="1">BECK_BY19</strain>
    </source>
</reference>
<gene>
    <name evidence="1" type="ORF">BECKUNK1418H_GA0071006_101235</name>
</gene>
<evidence type="ECO:0000313" key="1">
    <source>
        <dbReference type="EMBL" id="VFK69253.1"/>
    </source>
</evidence>
<name>A0A451ATA4_9GAMM</name>